<keyword evidence="1" id="KW-1133">Transmembrane helix</keyword>
<protein>
    <submittedName>
        <fullName evidence="2">Uncharacterized protein</fullName>
    </submittedName>
</protein>
<reference evidence="2" key="1">
    <citation type="submission" date="2015-10" db="EMBL/GenBank/DDBJ databases">
        <authorList>
            <person name="Gilbert D.G."/>
        </authorList>
    </citation>
    <scope>NUCLEOTIDE SEQUENCE</scope>
</reference>
<proteinExistence type="predicted"/>
<evidence type="ECO:0000313" key="2">
    <source>
        <dbReference type="EMBL" id="CUV10405.1"/>
    </source>
</evidence>
<evidence type="ECO:0000256" key="1">
    <source>
        <dbReference type="SAM" id="Phobius"/>
    </source>
</evidence>
<gene>
    <name evidence="2" type="ORF">MGWOODY_Mmi234</name>
</gene>
<keyword evidence="1" id="KW-0812">Transmembrane</keyword>
<feature type="transmembrane region" description="Helical" evidence="1">
    <location>
        <begin position="43"/>
        <end position="59"/>
    </location>
</feature>
<accession>A0A160VI15</accession>
<keyword evidence="1" id="KW-0472">Membrane</keyword>
<organism evidence="2">
    <name type="scientific">hydrothermal vent metagenome</name>
    <dbReference type="NCBI Taxonomy" id="652676"/>
    <lineage>
        <taxon>unclassified sequences</taxon>
        <taxon>metagenomes</taxon>
        <taxon>ecological metagenomes</taxon>
    </lineage>
</organism>
<dbReference type="AlphaFoldDB" id="A0A160VI15"/>
<dbReference type="EMBL" id="FAXC01000412">
    <property type="protein sequence ID" value="CUV10405.1"/>
    <property type="molecule type" value="Genomic_DNA"/>
</dbReference>
<name>A0A160VI15_9ZZZZ</name>
<sequence length="97" mass="11351">MNLKQLRDKYNKLIDFLAESNRKKIESQGKVFDKEKYRLRIKAFLPVAVLYLAGLGISFSGAALIFHWWYSLILIILFFKGVNDIKGWIRIETDNKA</sequence>